<dbReference type="Proteomes" id="UP000326994">
    <property type="component" value="Unassembled WGS sequence"/>
</dbReference>
<evidence type="ECO:0000256" key="3">
    <source>
        <dbReference type="ARBA" id="ARBA00038157"/>
    </source>
</evidence>
<dbReference type="FunFam" id="3.20.20.100:FF:000005">
    <property type="entry name" value="NADP(H)-dependent aldo-keto reductase"/>
    <property type="match status" value="1"/>
</dbReference>
<evidence type="ECO:0000256" key="4">
    <source>
        <dbReference type="ARBA" id="ARBA00070119"/>
    </source>
</evidence>
<dbReference type="PANTHER" id="PTHR43364:SF4">
    <property type="entry name" value="NAD(P)-LINKED OXIDOREDUCTASE SUPERFAMILY PROTEIN"/>
    <property type="match status" value="1"/>
</dbReference>
<reference evidence="6 7" key="1">
    <citation type="submission" date="2019-08" db="EMBL/GenBank/DDBJ databases">
        <title>Ulvibacter marinistellae sp. nov., isolated from a starfish, Patiria pectinifera.</title>
        <authorList>
            <person name="Kawano K."/>
            <person name="Ushijima N."/>
            <person name="Kihara M."/>
            <person name="Itoh H."/>
        </authorList>
    </citation>
    <scope>NUCLEOTIDE SEQUENCE [LARGE SCALE GENOMIC DNA]</scope>
    <source>
        <strain evidence="6 7">KK4</strain>
    </source>
</reference>
<dbReference type="SUPFAM" id="SSF51430">
    <property type="entry name" value="NAD(P)-linked oxidoreductase"/>
    <property type="match status" value="1"/>
</dbReference>
<comment type="caution">
    <text evidence="6">The sequence shown here is derived from an EMBL/GenBank/DDBJ whole genome shotgun (WGS) entry which is preliminary data.</text>
</comment>
<dbReference type="PANTHER" id="PTHR43364">
    <property type="entry name" value="NADH-SPECIFIC METHYLGLYOXAL REDUCTASE-RELATED"/>
    <property type="match status" value="1"/>
</dbReference>
<dbReference type="GO" id="GO:0016491">
    <property type="term" value="F:oxidoreductase activity"/>
    <property type="evidence" value="ECO:0007669"/>
    <property type="project" value="UniProtKB-KW"/>
</dbReference>
<evidence type="ECO:0000256" key="2">
    <source>
        <dbReference type="ARBA" id="ARBA00023002"/>
    </source>
</evidence>
<keyword evidence="2" id="KW-0560">Oxidoreductase</keyword>
<dbReference type="InterPro" id="IPR036812">
    <property type="entry name" value="NAD(P)_OxRdtase_dom_sf"/>
</dbReference>
<sequence length="346" mass="39280">MKYTTLPNTDLKVSKICLGTMTWGRQNTEAEGHEQLDFALEKGVNFVDTAEMYSVPFTMETYGSTEKIIGTWLAKTGRRKDIILASKITGPGRGIFENIRENLDFSAKSLEDGLHRSLKRLQTDYLDLYQLHWPERAVNIFGVRDYNHEPNAKWEDNIAQILERLEVFVKEGKIRHIGLSNETAFGAMRYMEENRNGKLKMVSIQNAYSLLQRRDDIALAEVLQMENIGYLPYSPLAFGVLTGKYLNGKMPDNSRIKNFPAYSRYSSETSMKATQAYNEIAKKHNLSLTQLALAFVNDRPFVTSNIIGATNLEQLSENINSINVQLSSQILEEIEKVHTAMPNPAP</sequence>
<evidence type="ECO:0000313" key="6">
    <source>
        <dbReference type="EMBL" id="GEQ84660.1"/>
    </source>
</evidence>
<dbReference type="EMBL" id="BKCF01000001">
    <property type="protein sequence ID" value="GEQ84660.1"/>
    <property type="molecule type" value="Genomic_DNA"/>
</dbReference>
<gene>
    <name evidence="6" type="primary">tas</name>
    <name evidence="6" type="ORF">ULMS_01680</name>
</gene>
<organism evidence="6 7">
    <name type="scientific">Patiriisocius marinistellae</name>
    <dbReference type="NCBI Taxonomy" id="2494560"/>
    <lineage>
        <taxon>Bacteria</taxon>
        <taxon>Pseudomonadati</taxon>
        <taxon>Bacteroidota</taxon>
        <taxon>Flavobacteriia</taxon>
        <taxon>Flavobacteriales</taxon>
        <taxon>Flavobacteriaceae</taxon>
        <taxon>Patiriisocius</taxon>
    </lineage>
</organism>
<feature type="domain" description="NADP-dependent oxidoreductase" evidence="5">
    <location>
        <begin position="15"/>
        <end position="337"/>
    </location>
</feature>
<evidence type="ECO:0000256" key="1">
    <source>
        <dbReference type="ARBA" id="ARBA00022857"/>
    </source>
</evidence>
<accession>A0A5J4FT34</accession>
<dbReference type="CDD" id="cd19094">
    <property type="entry name" value="AKR_Tas-like"/>
    <property type="match status" value="1"/>
</dbReference>
<dbReference type="InterPro" id="IPR050523">
    <property type="entry name" value="AKR_Detox_Biosynth"/>
</dbReference>
<comment type="similarity">
    <text evidence="3">Belongs to the aldo/keto reductase family. Aldo/keto reductase 2 subfamily.</text>
</comment>
<dbReference type="RefSeq" id="WP_151892610.1">
    <property type="nucleotide sequence ID" value="NZ_BKCF01000001.1"/>
</dbReference>
<name>A0A5J4FT34_9FLAO</name>
<proteinExistence type="inferred from homology"/>
<evidence type="ECO:0000259" key="5">
    <source>
        <dbReference type="Pfam" id="PF00248"/>
    </source>
</evidence>
<dbReference type="Pfam" id="PF00248">
    <property type="entry name" value="Aldo_ket_red"/>
    <property type="match status" value="1"/>
</dbReference>
<protein>
    <recommendedName>
        <fullName evidence="4">Protein tas</fullName>
    </recommendedName>
</protein>
<keyword evidence="1" id="KW-0521">NADP</keyword>
<dbReference type="InterPro" id="IPR023210">
    <property type="entry name" value="NADP_OxRdtase_dom"/>
</dbReference>
<evidence type="ECO:0000313" key="7">
    <source>
        <dbReference type="Proteomes" id="UP000326994"/>
    </source>
</evidence>
<dbReference type="Gene3D" id="3.20.20.100">
    <property type="entry name" value="NADP-dependent oxidoreductase domain"/>
    <property type="match status" value="1"/>
</dbReference>
<dbReference type="OrthoDB" id="9773828at2"/>
<keyword evidence="7" id="KW-1185">Reference proteome</keyword>
<dbReference type="AlphaFoldDB" id="A0A5J4FT34"/>